<reference evidence="9" key="1">
    <citation type="submission" date="2020-05" db="EMBL/GenBank/DDBJ databases">
        <authorList>
            <person name="Chiriac C."/>
            <person name="Salcher M."/>
            <person name="Ghai R."/>
            <person name="Kavagutti S V."/>
        </authorList>
    </citation>
    <scope>NUCLEOTIDE SEQUENCE</scope>
</reference>
<gene>
    <name evidence="9" type="ORF">UFOPK2312_00696</name>
</gene>
<keyword evidence="4 7" id="KW-0812">Transmembrane</keyword>
<protein>
    <submittedName>
        <fullName evidence="9">Unannotated protein</fullName>
    </submittedName>
</protein>
<evidence type="ECO:0000256" key="2">
    <source>
        <dbReference type="ARBA" id="ARBA00022448"/>
    </source>
</evidence>
<dbReference type="EMBL" id="CAEZWY010000069">
    <property type="protein sequence ID" value="CAB4673362.1"/>
    <property type="molecule type" value="Genomic_DNA"/>
</dbReference>
<dbReference type="SUPFAM" id="SSF161098">
    <property type="entry name" value="MetI-like"/>
    <property type="match status" value="1"/>
</dbReference>
<evidence type="ECO:0000256" key="7">
    <source>
        <dbReference type="SAM" id="Phobius"/>
    </source>
</evidence>
<dbReference type="InterPro" id="IPR045621">
    <property type="entry name" value="BPD_transp_1_N"/>
</dbReference>
<dbReference type="GO" id="GO:0005886">
    <property type="term" value="C:plasma membrane"/>
    <property type="evidence" value="ECO:0007669"/>
    <property type="project" value="UniProtKB-SubCell"/>
</dbReference>
<feature type="domain" description="ABC transmembrane type-1" evidence="8">
    <location>
        <begin position="99"/>
        <end position="301"/>
    </location>
</feature>
<dbReference type="PROSITE" id="PS50928">
    <property type="entry name" value="ABC_TM1"/>
    <property type="match status" value="1"/>
</dbReference>
<feature type="transmembrane region" description="Helical" evidence="7">
    <location>
        <begin position="181"/>
        <end position="202"/>
    </location>
</feature>
<keyword evidence="2" id="KW-0813">Transport</keyword>
<dbReference type="Pfam" id="PF00528">
    <property type="entry name" value="BPD_transp_1"/>
    <property type="match status" value="1"/>
</dbReference>
<evidence type="ECO:0000256" key="1">
    <source>
        <dbReference type="ARBA" id="ARBA00004651"/>
    </source>
</evidence>
<feature type="transmembrane region" description="Helical" evidence="7">
    <location>
        <begin position="138"/>
        <end position="161"/>
    </location>
</feature>
<keyword evidence="6 7" id="KW-0472">Membrane</keyword>
<dbReference type="CDD" id="cd06261">
    <property type="entry name" value="TM_PBP2"/>
    <property type="match status" value="1"/>
</dbReference>
<proteinExistence type="predicted"/>
<dbReference type="Gene3D" id="1.10.3720.10">
    <property type="entry name" value="MetI-like"/>
    <property type="match status" value="1"/>
</dbReference>
<accession>A0A6J6MHK3</accession>
<evidence type="ECO:0000259" key="8">
    <source>
        <dbReference type="PROSITE" id="PS50928"/>
    </source>
</evidence>
<feature type="transmembrane region" description="Helical" evidence="7">
    <location>
        <begin position="282"/>
        <end position="308"/>
    </location>
</feature>
<name>A0A6J6MHK3_9ZZZZ</name>
<feature type="transmembrane region" description="Helical" evidence="7">
    <location>
        <begin position="14"/>
        <end position="35"/>
    </location>
</feature>
<evidence type="ECO:0000313" key="9">
    <source>
        <dbReference type="EMBL" id="CAB4673362.1"/>
    </source>
</evidence>
<organism evidence="9">
    <name type="scientific">freshwater metagenome</name>
    <dbReference type="NCBI Taxonomy" id="449393"/>
    <lineage>
        <taxon>unclassified sequences</taxon>
        <taxon>metagenomes</taxon>
        <taxon>ecological metagenomes</taxon>
    </lineage>
</organism>
<dbReference type="PANTHER" id="PTHR43163">
    <property type="entry name" value="DIPEPTIDE TRANSPORT SYSTEM PERMEASE PROTEIN DPPB-RELATED"/>
    <property type="match status" value="1"/>
</dbReference>
<dbReference type="AlphaFoldDB" id="A0A6J6MHK3"/>
<feature type="transmembrane region" description="Helical" evidence="7">
    <location>
        <begin position="103"/>
        <end position="126"/>
    </location>
</feature>
<dbReference type="PANTHER" id="PTHR43163:SF6">
    <property type="entry name" value="DIPEPTIDE TRANSPORT SYSTEM PERMEASE PROTEIN DPPB-RELATED"/>
    <property type="match status" value="1"/>
</dbReference>
<dbReference type="GO" id="GO:0055085">
    <property type="term" value="P:transmembrane transport"/>
    <property type="evidence" value="ECO:0007669"/>
    <property type="project" value="InterPro"/>
</dbReference>
<sequence>MLKNQIARTILGRLGRALSVGFWVMVISFAIMRIIPGDPASARLGGVEAEAIAQLRKQLNLDGSIFQQFSRYVTDLLHGNLGISLQTGRTVIDIIGSTLPLTIYLILFSTFFAVILSIPIGTSIAWSGKAPIVYTFRGITAVILATPNFFIAMVGILIFTVRVNWSPVFGYEPEFPQNLKYLWLPVVVNTLIMTSVVSRVIFSSVIETKEEEFVETGIIRGVGRRRFFWFYILKPSMAPTVVLLSYMMGTMLGATVILETIFTLPGIGREMVNAVLTSDYPVVQGILLIFGVITVFLSFVGDVIAYLLDRRVKI</sequence>
<keyword evidence="5 7" id="KW-1133">Transmembrane helix</keyword>
<dbReference type="InterPro" id="IPR000515">
    <property type="entry name" value="MetI-like"/>
</dbReference>
<comment type="subcellular location">
    <subcellularLocation>
        <location evidence="1">Cell membrane</location>
        <topology evidence="1">Multi-pass membrane protein</topology>
    </subcellularLocation>
</comment>
<evidence type="ECO:0000256" key="6">
    <source>
        <dbReference type="ARBA" id="ARBA00023136"/>
    </source>
</evidence>
<dbReference type="InterPro" id="IPR035906">
    <property type="entry name" value="MetI-like_sf"/>
</dbReference>
<dbReference type="Pfam" id="PF19300">
    <property type="entry name" value="BPD_transp_1_N"/>
    <property type="match status" value="1"/>
</dbReference>
<evidence type="ECO:0000256" key="3">
    <source>
        <dbReference type="ARBA" id="ARBA00022475"/>
    </source>
</evidence>
<evidence type="ECO:0000256" key="5">
    <source>
        <dbReference type="ARBA" id="ARBA00022989"/>
    </source>
</evidence>
<keyword evidence="3" id="KW-1003">Cell membrane</keyword>
<evidence type="ECO:0000256" key="4">
    <source>
        <dbReference type="ARBA" id="ARBA00022692"/>
    </source>
</evidence>